<dbReference type="Proteomes" id="UP000735302">
    <property type="component" value="Unassembled WGS sequence"/>
</dbReference>
<feature type="compositionally biased region" description="Basic and acidic residues" evidence="1">
    <location>
        <begin position="86"/>
        <end position="97"/>
    </location>
</feature>
<organism evidence="2 3">
    <name type="scientific">Plakobranchus ocellatus</name>
    <dbReference type="NCBI Taxonomy" id="259542"/>
    <lineage>
        <taxon>Eukaryota</taxon>
        <taxon>Metazoa</taxon>
        <taxon>Spiralia</taxon>
        <taxon>Lophotrochozoa</taxon>
        <taxon>Mollusca</taxon>
        <taxon>Gastropoda</taxon>
        <taxon>Heterobranchia</taxon>
        <taxon>Euthyneura</taxon>
        <taxon>Panpulmonata</taxon>
        <taxon>Sacoglossa</taxon>
        <taxon>Placobranchoidea</taxon>
        <taxon>Plakobranchidae</taxon>
        <taxon>Plakobranchus</taxon>
    </lineage>
</organism>
<sequence length="394" mass="42876">MRFFLGFFRRQVDHSRPSTAFPGSRPGDANVRILGDHAFSSPADGQRAPDVGTYDRGGEKGRMEHTTVIRDRYHSVGGRQRRNGRNAKDWSGDDRVVNKTAAGQPLPTARIDPPLGISDVTMVTETTNLAVTRGKRRWVNSFSDTVSGARVMQKSTKPGSGKTTNGWILRQQIDDRKNKLNGRVGTEIAPAIVPTVVRSSETEPDPFAGIISKQVLSKATLISLNTSQVVLTEDERISLHTDLHSKLMAPQTTLDETSISPNTVLDSPSSPSSTLKSAQVILRSLSALNTPVISSQTKKVAEIATKIFFKSLKHDIITKSRKFISTCSFEYTPYFLVLEPSGVTVAPKSQVMSLSGVTPLTTELASPASSFSSLAPPTSTLFMCMLYGHALHHV</sequence>
<gene>
    <name evidence="2" type="ORF">PoB_002461700</name>
</gene>
<evidence type="ECO:0000256" key="1">
    <source>
        <dbReference type="SAM" id="MobiDB-lite"/>
    </source>
</evidence>
<dbReference type="AlphaFoldDB" id="A0AAV3ZTW4"/>
<protein>
    <submittedName>
        <fullName evidence="2">Uncharacterized protein</fullName>
    </submittedName>
</protein>
<feature type="region of interest" description="Disordered" evidence="1">
    <location>
        <begin position="75"/>
        <end position="97"/>
    </location>
</feature>
<reference evidence="2 3" key="1">
    <citation type="journal article" date="2021" name="Elife">
        <title>Chloroplast acquisition without the gene transfer in kleptoplastic sea slugs, Plakobranchus ocellatus.</title>
        <authorList>
            <person name="Maeda T."/>
            <person name="Takahashi S."/>
            <person name="Yoshida T."/>
            <person name="Shimamura S."/>
            <person name="Takaki Y."/>
            <person name="Nagai Y."/>
            <person name="Toyoda A."/>
            <person name="Suzuki Y."/>
            <person name="Arimoto A."/>
            <person name="Ishii H."/>
            <person name="Satoh N."/>
            <person name="Nishiyama T."/>
            <person name="Hasebe M."/>
            <person name="Maruyama T."/>
            <person name="Minagawa J."/>
            <person name="Obokata J."/>
            <person name="Shigenobu S."/>
        </authorList>
    </citation>
    <scope>NUCLEOTIDE SEQUENCE [LARGE SCALE GENOMIC DNA]</scope>
</reference>
<proteinExistence type="predicted"/>
<dbReference type="EMBL" id="BLXT01002832">
    <property type="protein sequence ID" value="GFN98111.1"/>
    <property type="molecule type" value="Genomic_DNA"/>
</dbReference>
<name>A0AAV3ZTW4_9GAST</name>
<keyword evidence="3" id="KW-1185">Reference proteome</keyword>
<feature type="region of interest" description="Disordered" evidence="1">
    <location>
        <begin position="39"/>
        <end position="59"/>
    </location>
</feature>
<evidence type="ECO:0000313" key="2">
    <source>
        <dbReference type="EMBL" id="GFN98111.1"/>
    </source>
</evidence>
<accession>A0AAV3ZTW4</accession>
<comment type="caution">
    <text evidence="2">The sequence shown here is derived from an EMBL/GenBank/DDBJ whole genome shotgun (WGS) entry which is preliminary data.</text>
</comment>
<evidence type="ECO:0000313" key="3">
    <source>
        <dbReference type="Proteomes" id="UP000735302"/>
    </source>
</evidence>